<dbReference type="InterPro" id="IPR006842">
    <property type="entry name" value="Transposase_31"/>
</dbReference>
<dbReference type="Proteomes" id="UP000189670">
    <property type="component" value="Unassembled WGS sequence"/>
</dbReference>
<evidence type="ECO:0000313" key="3">
    <source>
        <dbReference type="Proteomes" id="UP000189670"/>
    </source>
</evidence>
<evidence type="ECO:0000259" key="1">
    <source>
        <dbReference type="Pfam" id="PF04754"/>
    </source>
</evidence>
<feature type="domain" description="Transposase (putative) YhgA-like" evidence="1">
    <location>
        <begin position="6"/>
        <end position="224"/>
    </location>
</feature>
<comment type="caution">
    <text evidence="2">The sequence shown here is derived from an EMBL/GenBank/DDBJ whole genome shotgun (WGS) entry which is preliminary data.</text>
</comment>
<dbReference type="Pfam" id="PF04754">
    <property type="entry name" value="Transposase_31"/>
    <property type="match status" value="1"/>
</dbReference>
<dbReference type="InterPro" id="IPR051699">
    <property type="entry name" value="Rpn/YhgA-like_nuclease"/>
</dbReference>
<evidence type="ECO:0000313" key="2">
    <source>
        <dbReference type="EMBL" id="ETR66289.1"/>
    </source>
</evidence>
<protein>
    <submittedName>
        <fullName evidence="2">Transposase YhgA family protein</fullName>
    </submittedName>
</protein>
<reference evidence="3" key="1">
    <citation type="submission" date="2012-11" db="EMBL/GenBank/DDBJ databases">
        <authorList>
            <person name="Lucero-Rivera Y.E."/>
            <person name="Tovar-Ramirez D."/>
        </authorList>
    </citation>
    <scope>NUCLEOTIDE SEQUENCE [LARGE SCALE GENOMIC DNA]</scope>
    <source>
        <strain evidence="3">Araruama</strain>
    </source>
</reference>
<organism evidence="2 3">
    <name type="scientific">Candidatus Magnetoglobus multicellularis str. Araruama</name>
    <dbReference type="NCBI Taxonomy" id="890399"/>
    <lineage>
        <taxon>Bacteria</taxon>
        <taxon>Pseudomonadati</taxon>
        <taxon>Thermodesulfobacteriota</taxon>
        <taxon>Desulfobacteria</taxon>
        <taxon>Desulfobacterales</taxon>
        <taxon>Desulfobacteraceae</taxon>
        <taxon>Candidatus Magnetoglobus</taxon>
    </lineage>
</organism>
<dbReference type="PANTHER" id="PTHR34611">
    <property type="match status" value="1"/>
</dbReference>
<accession>A0A1V1NUM3</accession>
<sequence>MSQIINPHAMFFEKVFSRKDVAVDLVQNYLPKEIINDLDLPTLQLENKSFISNELKSSQSDLLFKVLTKDCNAVFIYFLLEHKSFVDRWVMLQLLEYIIQICDEQRAINKQKRKEIRAKNIKNEKPENEGIDTEYLYPIIPVVFYHGKAEWNLKKDFSELFHKGYIYKKYLPDYTFELINTANYSDDQFKGNVILRVSLMALKHFFMNDFETKVPDLLCLLADLIDQIDSEIGFLEVLLRYLSVLK</sequence>
<dbReference type="AlphaFoldDB" id="A0A1V1NUM3"/>
<dbReference type="EMBL" id="ATBP01002099">
    <property type="protein sequence ID" value="ETR66289.1"/>
    <property type="molecule type" value="Genomic_DNA"/>
</dbReference>
<name>A0A1V1NUM3_9BACT</name>
<gene>
    <name evidence="2" type="ORF">OMM_05721</name>
</gene>
<dbReference type="GO" id="GO:1990238">
    <property type="term" value="F:double-stranded DNA endonuclease activity"/>
    <property type="evidence" value="ECO:0007669"/>
    <property type="project" value="TreeGrafter"/>
</dbReference>
<dbReference type="PANTHER" id="PTHR34611:SF2">
    <property type="entry name" value="INACTIVE RECOMBINATION-PROMOTING NUCLEASE-LIKE PROTEIN RPNE-RELATED"/>
    <property type="match status" value="1"/>
</dbReference>
<proteinExistence type="predicted"/>
<dbReference type="GO" id="GO:0006310">
    <property type="term" value="P:DNA recombination"/>
    <property type="evidence" value="ECO:0007669"/>
    <property type="project" value="TreeGrafter"/>
</dbReference>